<name>A0A4U3LX51_9ACTN</name>
<accession>A0A4U3LX51</accession>
<dbReference type="SUPFAM" id="SSF55781">
    <property type="entry name" value="GAF domain-like"/>
    <property type="match status" value="1"/>
</dbReference>
<evidence type="ECO:0000259" key="4">
    <source>
        <dbReference type="SMART" id="SM01012"/>
    </source>
</evidence>
<dbReference type="InterPro" id="IPR005561">
    <property type="entry name" value="ANTAR"/>
</dbReference>
<sequence length="294" mass="31036">MARVAMNSISGIRPLGWSIRPEAVEIWTEWVDHDRGARVWGAIKAVADGDGTAPSLLHAVTACARALSASGAGLALTRNGGVLEPLLATDPEIGELDELQFALGEGPSAEAMATGMPVLEADLGGPEAGRRWPAFTAAVAGRGVHGAFAFPVAAGAARMGVLSVYRRQAGPLRPEQLQDALVYADTVFVLALDHRRGLSTDLDSVIEAAFVARRAEVHQAAGRLAAQQRINVVDALALLRAHSYSSGLSLREVAIEVMAGRLHLENDHDASPPTGPHDPKEIGPDHVEKEQEED</sequence>
<dbReference type="OrthoDB" id="7466251at2"/>
<dbReference type="SMART" id="SM01012">
    <property type="entry name" value="ANTAR"/>
    <property type="match status" value="1"/>
</dbReference>
<dbReference type="EMBL" id="SZPZ01000002">
    <property type="protein sequence ID" value="TKK79944.1"/>
    <property type="molecule type" value="Genomic_DNA"/>
</dbReference>
<proteinExistence type="predicted"/>
<evidence type="ECO:0000256" key="1">
    <source>
        <dbReference type="ARBA" id="ARBA00023015"/>
    </source>
</evidence>
<dbReference type="GO" id="GO:0003723">
    <property type="term" value="F:RNA binding"/>
    <property type="evidence" value="ECO:0007669"/>
    <property type="project" value="InterPro"/>
</dbReference>
<dbReference type="AlphaFoldDB" id="A0A4U3LX51"/>
<feature type="compositionally biased region" description="Basic and acidic residues" evidence="3">
    <location>
        <begin position="277"/>
        <end position="294"/>
    </location>
</feature>
<evidence type="ECO:0000256" key="3">
    <source>
        <dbReference type="SAM" id="MobiDB-lite"/>
    </source>
</evidence>
<dbReference type="Proteomes" id="UP000305836">
    <property type="component" value="Unassembled WGS sequence"/>
</dbReference>
<dbReference type="Gene3D" id="3.30.450.40">
    <property type="match status" value="1"/>
</dbReference>
<dbReference type="InterPro" id="IPR036388">
    <property type="entry name" value="WH-like_DNA-bd_sf"/>
</dbReference>
<feature type="domain" description="ANTAR" evidence="4">
    <location>
        <begin position="173"/>
        <end position="258"/>
    </location>
</feature>
<dbReference type="RefSeq" id="WP_137254886.1">
    <property type="nucleotide sequence ID" value="NZ_JBHSPQ010000001.1"/>
</dbReference>
<dbReference type="Pfam" id="PF03861">
    <property type="entry name" value="ANTAR"/>
    <property type="match status" value="1"/>
</dbReference>
<keyword evidence="2" id="KW-0804">Transcription</keyword>
<feature type="region of interest" description="Disordered" evidence="3">
    <location>
        <begin position="265"/>
        <end position="294"/>
    </location>
</feature>
<keyword evidence="6" id="KW-1185">Reference proteome</keyword>
<protein>
    <submittedName>
        <fullName evidence="5">GAF and ANTAR domain-containing protein</fullName>
    </submittedName>
</protein>
<evidence type="ECO:0000313" key="5">
    <source>
        <dbReference type="EMBL" id="TKK79944.1"/>
    </source>
</evidence>
<dbReference type="Gene3D" id="1.10.10.10">
    <property type="entry name" value="Winged helix-like DNA-binding domain superfamily/Winged helix DNA-binding domain"/>
    <property type="match status" value="1"/>
</dbReference>
<evidence type="ECO:0000256" key="2">
    <source>
        <dbReference type="ARBA" id="ARBA00023163"/>
    </source>
</evidence>
<comment type="caution">
    <text evidence="5">The sequence shown here is derived from an EMBL/GenBank/DDBJ whole genome shotgun (WGS) entry which is preliminary data.</text>
</comment>
<dbReference type="InterPro" id="IPR029016">
    <property type="entry name" value="GAF-like_dom_sf"/>
</dbReference>
<evidence type="ECO:0000313" key="6">
    <source>
        <dbReference type="Proteomes" id="UP000305836"/>
    </source>
</evidence>
<organism evidence="5 6">
    <name type="scientific">Kribbella jiaozuonensis</name>
    <dbReference type="NCBI Taxonomy" id="2575441"/>
    <lineage>
        <taxon>Bacteria</taxon>
        <taxon>Bacillati</taxon>
        <taxon>Actinomycetota</taxon>
        <taxon>Actinomycetes</taxon>
        <taxon>Propionibacteriales</taxon>
        <taxon>Kribbellaceae</taxon>
        <taxon>Kribbella</taxon>
    </lineage>
</organism>
<keyword evidence="1" id="KW-0805">Transcription regulation</keyword>
<gene>
    <name evidence="5" type="ORF">FDA38_16440</name>
</gene>
<reference evidence="5 6" key="1">
    <citation type="submission" date="2019-04" db="EMBL/GenBank/DDBJ databases">
        <title>Kribbella sp. NEAU-THZ 27 nov., a novel actinomycete isolated from soil.</title>
        <authorList>
            <person name="Duan L."/>
        </authorList>
    </citation>
    <scope>NUCLEOTIDE SEQUENCE [LARGE SCALE GENOMIC DNA]</scope>
    <source>
        <strain evidence="6">NEAU-THZ27</strain>
    </source>
</reference>